<feature type="transmembrane region" description="Helical" evidence="1">
    <location>
        <begin position="20"/>
        <end position="44"/>
    </location>
</feature>
<gene>
    <name evidence="2" type="ORF">METZ01_LOCUS490097</name>
</gene>
<dbReference type="EMBL" id="UINC01212771">
    <property type="protein sequence ID" value="SVE37243.1"/>
    <property type="molecule type" value="Genomic_DNA"/>
</dbReference>
<organism evidence="2">
    <name type="scientific">marine metagenome</name>
    <dbReference type="NCBI Taxonomy" id="408172"/>
    <lineage>
        <taxon>unclassified sequences</taxon>
        <taxon>metagenomes</taxon>
        <taxon>ecological metagenomes</taxon>
    </lineage>
</organism>
<accession>A0A383CYZ5</accession>
<evidence type="ECO:0000313" key="2">
    <source>
        <dbReference type="EMBL" id="SVE37243.1"/>
    </source>
</evidence>
<proteinExistence type="predicted"/>
<sequence>MNLLDKMDNWLYKYQEQQLHFFWAFSVTTLAIFWKPLLISGLVLTIGKEIWDAQNPPHKFSWNDVKWGVIGWVVGLLIVGA</sequence>
<protein>
    <submittedName>
        <fullName evidence="2">Uncharacterized protein</fullName>
    </submittedName>
</protein>
<dbReference type="AlphaFoldDB" id="A0A383CYZ5"/>
<keyword evidence="1" id="KW-1133">Transmembrane helix</keyword>
<keyword evidence="1" id="KW-0812">Transmembrane</keyword>
<reference evidence="2" key="1">
    <citation type="submission" date="2018-05" db="EMBL/GenBank/DDBJ databases">
        <authorList>
            <person name="Lanie J.A."/>
            <person name="Ng W.-L."/>
            <person name="Kazmierczak K.M."/>
            <person name="Andrzejewski T.M."/>
            <person name="Davidsen T.M."/>
            <person name="Wayne K.J."/>
            <person name="Tettelin H."/>
            <person name="Glass J.I."/>
            <person name="Rusch D."/>
            <person name="Podicherti R."/>
            <person name="Tsui H.-C.T."/>
            <person name="Winkler M.E."/>
        </authorList>
    </citation>
    <scope>NUCLEOTIDE SEQUENCE</scope>
</reference>
<keyword evidence="1" id="KW-0472">Membrane</keyword>
<name>A0A383CYZ5_9ZZZZ</name>
<evidence type="ECO:0000256" key="1">
    <source>
        <dbReference type="SAM" id="Phobius"/>
    </source>
</evidence>